<evidence type="ECO:0000256" key="3">
    <source>
        <dbReference type="ARBA" id="ARBA00022676"/>
    </source>
</evidence>
<dbReference type="EMBL" id="FRBY01000006">
    <property type="protein sequence ID" value="SHM74197.1"/>
    <property type="molecule type" value="Genomic_DNA"/>
</dbReference>
<proteinExistence type="predicted"/>
<protein>
    <submittedName>
        <fullName evidence="10">Dolichyl-phosphate-mannose-protein mannosyltransferase</fullName>
    </submittedName>
</protein>
<evidence type="ECO:0000313" key="10">
    <source>
        <dbReference type="EMBL" id="SHM74197.1"/>
    </source>
</evidence>
<feature type="transmembrane region" description="Helical" evidence="8">
    <location>
        <begin position="5"/>
        <end position="23"/>
    </location>
</feature>
<keyword evidence="2" id="KW-1003">Cell membrane</keyword>
<evidence type="ECO:0000256" key="8">
    <source>
        <dbReference type="SAM" id="Phobius"/>
    </source>
</evidence>
<accession>A0A1M7L7R5</accession>
<evidence type="ECO:0000313" key="11">
    <source>
        <dbReference type="Proteomes" id="UP000184121"/>
    </source>
</evidence>
<feature type="transmembrane region" description="Helical" evidence="8">
    <location>
        <begin position="266"/>
        <end position="283"/>
    </location>
</feature>
<evidence type="ECO:0000256" key="4">
    <source>
        <dbReference type="ARBA" id="ARBA00022679"/>
    </source>
</evidence>
<feature type="transmembrane region" description="Helical" evidence="8">
    <location>
        <begin position="316"/>
        <end position="336"/>
    </location>
</feature>
<keyword evidence="6 8" id="KW-1133">Transmembrane helix</keyword>
<feature type="transmembrane region" description="Helical" evidence="8">
    <location>
        <begin position="96"/>
        <end position="115"/>
    </location>
</feature>
<evidence type="ECO:0000259" key="9">
    <source>
        <dbReference type="Pfam" id="PF13231"/>
    </source>
</evidence>
<gene>
    <name evidence="10" type="ORF">SAMN05444366_3992</name>
</gene>
<dbReference type="InterPro" id="IPR038731">
    <property type="entry name" value="RgtA/B/C-like"/>
</dbReference>
<dbReference type="Proteomes" id="UP000184121">
    <property type="component" value="Unassembled WGS sequence"/>
</dbReference>
<evidence type="ECO:0000256" key="6">
    <source>
        <dbReference type="ARBA" id="ARBA00022989"/>
    </source>
</evidence>
<dbReference type="PANTHER" id="PTHR33908:SF11">
    <property type="entry name" value="MEMBRANE PROTEIN"/>
    <property type="match status" value="1"/>
</dbReference>
<evidence type="ECO:0000256" key="7">
    <source>
        <dbReference type="ARBA" id="ARBA00023136"/>
    </source>
</evidence>
<dbReference type="InterPro" id="IPR050297">
    <property type="entry name" value="LipidA_mod_glycosyltrf_83"/>
</dbReference>
<comment type="subcellular location">
    <subcellularLocation>
        <location evidence="1">Cell membrane</location>
        <topology evidence="1">Multi-pass membrane protein</topology>
    </subcellularLocation>
</comment>
<feature type="transmembrane region" description="Helical" evidence="8">
    <location>
        <begin position="69"/>
        <end position="90"/>
    </location>
</feature>
<dbReference type="RefSeq" id="WP_072975182.1">
    <property type="nucleotide sequence ID" value="NZ_FRBY01000006.1"/>
</dbReference>
<organism evidence="10 11">
    <name type="scientific">Flavobacterium saccharophilum</name>
    <dbReference type="NCBI Taxonomy" id="29534"/>
    <lineage>
        <taxon>Bacteria</taxon>
        <taxon>Pseudomonadati</taxon>
        <taxon>Bacteroidota</taxon>
        <taxon>Flavobacteriia</taxon>
        <taxon>Flavobacteriales</taxon>
        <taxon>Flavobacteriaceae</taxon>
        <taxon>Flavobacterium</taxon>
    </lineage>
</organism>
<keyword evidence="11" id="KW-1185">Reference proteome</keyword>
<keyword evidence="4 10" id="KW-0808">Transferase</keyword>
<keyword evidence="5 8" id="KW-0812">Transmembrane</keyword>
<feature type="transmembrane region" description="Helical" evidence="8">
    <location>
        <begin position="122"/>
        <end position="141"/>
    </location>
</feature>
<keyword evidence="7 8" id="KW-0472">Membrane</keyword>
<dbReference type="AlphaFoldDB" id="A0A1M7L7R5"/>
<dbReference type="Pfam" id="PF13231">
    <property type="entry name" value="PMT_2"/>
    <property type="match status" value="1"/>
</dbReference>
<feature type="transmembrane region" description="Helical" evidence="8">
    <location>
        <begin position="240"/>
        <end position="259"/>
    </location>
</feature>
<dbReference type="PANTHER" id="PTHR33908">
    <property type="entry name" value="MANNOSYLTRANSFERASE YKCB-RELATED"/>
    <property type="match status" value="1"/>
</dbReference>
<reference evidence="11" key="1">
    <citation type="submission" date="2016-11" db="EMBL/GenBank/DDBJ databases">
        <authorList>
            <person name="Varghese N."/>
            <person name="Submissions S."/>
        </authorList>
    </citation>
    <scope>NUCLEOTIDE SEQUENCE [LARGE SCALE GENOMIC DNA]</scope>
    <source>
        <strain evidence="11">DSM 1811</strain>
    </source>
</reference>
<evidence type="ECO:0000256" key="1">
    <source>
        <dbReference type="ARBA" id="ARBA00004651"/>
    </source>
</evidence>
<keyword evidence="3 10" id="KW-0328">Glycosyltransferase</keyword>
<feature type="transmembrane region" description="Helical" evidence="8">
    <location>
        <begin position="43"/>
        <end position="62"/>
    </location>
</feature>
<sequence>MTKKTIILIAFIILKFVLQYVLISPEYDLQRDEYLHLDQAHHLAWGYLSVPPVTSWFSYLIFLLGNSVFWVKFFPALFGVLTLIMVWKTIETLKGNLYALILGATCILFSCLLRLNTLYQPNSLDVLCWTAFYYVLIQYITTEEKKWFYIGAVLFAFGFLNKYNILFLLIGLLPALLLSSQRKILAEKKLYFALILGLLLILPNLVWQYNNQFPIVHHMKKLAETQLVNVDRIDFLKEQLLFFIGSFLVILSGLYALLFYKPFAKYKLFFACIIFTLLVFIYFKAKAYYAIGLYPVYIAFGAVFLSNILNTGWKRYLQPVFILIPLLLFIPMYNLAFPNKSPEYIAQHPDKYKDLGMLRWEDGKEHTLPQDFADMLGWKELARKTDSLYASLPNPEKTLVLCDNYGQAGAINYYSKKGIKAVSFNADYVNWFNLDVKYKNVIRVIEYEEAEAEFKETSQHFESSAYAGQITNKYAREYKTSIFTFINAKVDINKILEQEIKEVTDYSK</sequence>
<dbReference type="STRING" id="29534.SAMN05444366_3992"/>
<dbReference type="GO" id="GO:0005886">
    <property type="term" value="C:plasma membrane"/>
    <property type="evidence" value="ECO:0007669"/>
    <property type="project" value="UniProtKB-SubCell"/>
</dbReference>
<feature type="transmembrane region" description="Helical" evidence="8">
    <location>
        <begin position="190"/>
        <end position="209"/>
    </location>
</feature>
<dbReference type="GO" id="GO:0016763">
    <property type="term" value="F:pentosyltransferase activity"/>
    <property type="evidence" value="ECO:0007669"/>
    <property type="project" value="TreeGrafter"/>
</dbReference>
<dbReference type="OrthoDB" id="9813729at2"/>
<evidence type="ECO:0000256" key="2">
    <source>
        <dbReference type="ARBA" id="ARBA00022475"/>
    </source>
</evidence>
<name>A0A1M7L7R5_9FLAO</name>
<feature type="transmembrane region" description="Helical" evidence="8">
    <location>
        <begin position="289"/>
        <end position="309"/>
    </location>
</feature>
<dbReference type="GO" id="GO:0009103">
    <property type="term" value="P:lipopolysaccharide biosynthetic process"/>
    <property type="evidence" value="ECO:0007669"/>
    <property type="project" value="UniProtKB-ARBA"/>
</dbReference>
<feature type="domain" description="Glycosyltransferase RgtA/B/C/D-like" evidence="9">
    <location>
        <begin position="50"/>
        <end position="207"/>
    </location>
</feature>
<feature type="transmembrane region" description="Helical" evidence="8">
    <location>
        <begin position="147"/>
        <end position="178"/>
    </location>
</feature>
<evidence type="ECO:0000256" key="5">
    <source>
        <dbReference type="ARBA" id="ARBA00022692"/>
    </source>
</evidence>